<reference evidence="2" key="2">
    <citation type="submission" date="2023-05" db="EMBL/GenBank/DDBJ databases">
        <authorList>
            <consortium name="Lawrence Berkeley National Laboratory"/>
            <person name="Steindorff A."/>
            <person name="Hensen N."/>
            <person name="Bonometti L."/>
            <person name="Westerberg I."/>
            <person name="Brannstrom I.O."/>
            <person name="Guillou S."/>
            <person name="Cros-Aarteil S."/>
            <person name="Calhoun S."/>
            <person name="Haridas S."/>
            <person name="Kuo A."/>
            <person name="Mondo S."/>
            <person name="Pangilinan J."/>
            <person name="Riley R."/>
            <person name="Labutti K."/>
            <person name="Andreopoulos B."/>
            <person name="Lipzen A."/>
            <person name="Chen C."/>
            <person name="Yanf M."/>
            <person name="Daum C."/>
            <person name="Ng V."/>
            <person name="Clum A."/>
            <person name="Ohm R."/>
            <person name="Martin F."/>
            <person name="Silar P."/>
            <person name="Natvig D."/>
            <person name="Lalanne C."/>
            <person name="Gautier V."/>
            <person name="Ament-Velasquez S.L."/>
            <person name="Kruys A."/>
            <person name="Hutchinson M.I."/>
            <person name="Powell A.J."/>
            <person name="Barry K."/>
            <person name="Miller A.N."/>
            <person name="Grigoriev I.V."/>
            <person name="Debuchy R."/>
            <person name="Gladieux P."/>
            <person name="Thoren M.H."/>
            <person name="Johannesson H."/>
        </authorList>
    </citation>
    <scope>NUCLEOTIDE SEQUENCE</scope>
    <source>
        <strain evidence="2">CBS 990.96</strain>
    </source>
</reference>
<protein>
    <submittedName>
        <fullName evidence="2">Uncharacterized protein</fullName>
    </submittedName>
</protein>
<name>A0AAN7BIC4_9PEZI</name>
<dbReference type="AlphaFoldDB" id="A0AAN7BIC4"/>
<feature type="transmembrane region" description="Helical" evidence="1">
    <location>
        <begin position="33"/>
        <end position="56"/>
    </location>
</feature>
<feature type="transmembrane region" description="Helical" evidence="1">
    <location>
        <begin position="152"/>
        <end position="173"/>
    </location>
</feature>
<comment type="caution">
    <text evidence="2">The sequence shown here is derived from an EMBL/GenBank/DDBJ whole genome shotgun (WGS) entry which is preliminary data.</text>
</comment>
<organism evidence="2 3">
    <name type="scientific">Podospora fimiseda</name>
    <dbReference type="NCBI Taxonomy" id="252190"/>
    <lineage>
        <taxon>Eukaryota</taxon>
        <taxon>Fungi</taxon>
        <taxon>Dikarya</taxon>
        <taxon>Ascomycota</taxon>
        <taxon>Pezizomycotina</taxon>
        <taxon>Sordariomycetes</taxon>
        <taxon>Sordariomycetidae</taxon>
        <taxon>Sordariales</taxon>
        <taxon>Podosporaceae</taxon>
        <taxon>Podospora</taxon>
    </lineage>
</organism>
<evidence type="ECO:0000313" key="3">
    <source>
        <dbReference type="Proteomes" id="UP001301958"/>
    </source>
</evidence>
<dbReference type="Proteomes" id="UP001301958">
    <property type="component" value="Unassembled WGS sequence"/>
</dbReference>
<keyword evidence="1" id="KW-0472">Membrane</keyword>
<keyword evidence="1" id="KW-1133">Transmembrane helix</keyword>
<proteinExistence type="predicted"/>
<reference evidence="2" key="1">
    <citation type="journal article" date="2023" name="Mol. Phylogenet. Evol.">
        <title>Genome-scale phylogeny and comparative genomics of the fungal order Sordariales.</title>
        <authorList>
            <person name="Hensen N."/>
            <person name="Bonometti L."/>
            <person name="Westerberg I."/>
            <person name="Brannstrom I.O."/>
            <person name="Guillou S."/>
            <person name="Cros-Aarteil S."/>
            <person name="Calhoun S."/>
            <person name="Haridas S."/>
            <person name="Kuo A."/>
            <person name="Mondo S."/>
            <person name="Pangilinan J."/>
            <person name="Riley R."/>
            <person name="LaButti K."/>
            <person name="Andreopoulos B."/>
            <person name="Lipzen A."/>
            <person name="Chen C."/>
            <person name="Yan M."/>
            <person name="Daum C."/>
            <person name="Ng V."/>
            <person name="Clum A."/>
            <person name="Steindorff A."/>
            <person name="Ohm R.A."/>
            <person name="Martin F."/>
            <person name="Silar P."/>
            <person name="Natvig D.O."/>
            <person name="Lalanne C."/>
            <person name="Gautier V."/>
            <person name="Ament-Velasquez S.L."/>
            <person name="Kruys A."/>
            <person name="Hutchinson M.I."/>
            <person name="Powell A.J."/>
            <person name="Barry K."/>
            <person name="Miller A.N."/>
            <person name="Grigoriev I.V."/>
            <person name="Debuchy R."/>
            <person name="Gladieux P."/>
            <person name="Hiltunen Thoren M."/>
            <person name="Johannesson H."/>
        </authorList>
    </citation>
    <scope>NUCLEOTIDE SEQUENCE</scope>
    <source>
        <strain evidence="2">CBS 990.96</strain>
    </source>
</reference>
<evidence type="ECO:0000256" key="1">
    <source>
        <dbReference type="SAM" id="Phobius"/>
    </source>
</evidence>
<dbReference type="EMBL" id="MU865410">
    <property type="protein sequence ID" value="KAK4223901.1"/>
    <property type="molecule type" value="Genomic_DNA"/>
</dbReference>
<feature type="transmembrane region" description="Helical" evidence="1">
    <location>
        <begin position="76"/>
        <end position="104"/>
    </location>
</feature>
<evidence type="ECO:0000313" key="2">
    <source>
        <dbReference type="EMBL" id="KAK4223901.1"/>
    </source>
</evidence>
<keyword evidence="3" id="KW-1185">Reference proteome</keyword>
<feature type="transmembrane region" description="Helical" evidence="1">
    <location>
        <begin position="111"/>
        <end position="132"/>
    </location>
</feature>
<sequence length="174" mass="20613">MYMYHWTGGDHTTHTHPHHTTQHHLGSPVTRKFLLLFSLLLFWSVFYPCSCFFNLFSLAEATLSSSHPSHNSNFFFFFFFFLSFRQKFVLLLFFSCLFCIICWISLCFWRVCFFFLDFCHVSIISGFFWFFFLMEAHGFVMSRLILMMDDESFGTLGTKSLLGNFLSVCWVAFA</sequence>
<gene>
    <name evidence="2" type="ORF">QBC38DRAFT_36307</name>
</gene>
<accession>A0AAN7BIC4</accession>
<keyword evidence="1" id="KW-0812">Transmembrane</keyword>